<dbReference type="EMBL" id="AZIT01000001">
    <property type="protein sequence ID" value="ETZ18713.1"/>
    <property type="molecule type" value="Genomic_DNA"/>
</dbReference>
<evidence type="ECO:0000313" key="2">
    <source>
        <dbReference type="Proteomes" id="UP000019148"/>
    </source>
</evidence>
<sequence>MNSSDMIDKFKDSFKEESIENISDIEHALLNIEFESGKEVINSFLGIFIQ</sequence>
<dbReference type="RefSeq" id="WP_414625568.1">
    <property type="nucleotide sequence ID" value="NZ_AZIT01000001.1"/>
</dbReference>
<organism evidence="1 2">
    <name type="scientific">Borrelia duttonii CR2A</name>
    <dbReference type="NCBI Taxonomy" id="1432657"/>
    <lineage>
        <taxon>Bacteria</taxon>
        <taxon>Pseudomonadati</taxon>
        <taxon>Spirochaetota</taxon>
        <taxon>Spirochaetia</taxon>
        <taxon>Spirochaetales</taxon>
        <taxon>Borreliaceae</taxon>
        <taxon>Borrelia</taxon>
    </lineage>
</organism>
<dbReference type="EC" id="2.7.3.-" evidence="1"/>
<protein>
    <submittedName>
        <fullName evidence="1">Chemotaxis protein cheA</fullName>
        <ecNumber evidence="1">2.7.3.-</ecNumber>
    </submittedName>
</protein>
<dbReference type="Proteomes" id="UP000019148">
    <property type="component" value="Unassembled WGS sequence"/>
</dbReference>
<dbReference type="AlphaFoldDB" id="W6TJ68"/>
<keyword evidence="1" id="KW-0808">Transferase</keyword>
<gene>
    <name evidence="1" type="ORF">BDCR2A_00686</name>
</gene>
<dbReference type="PATRIC" id="fig|1432657.3.peg.677"/>
<dbReference type="GO" id="GO:0016740">
    <property type="term" value="F:transferase activity"/>
    <property type="evidence" value="ECO:0007669"/>
    <property type="project" value="UniProtKB-KW"/>
</dbReference>
<accession>W6TJ68</accession>
<reference evidence="1 2" key="1">
    <citation type="submission" date="2013-12" db="EMBL/GenBank/DDBJ databases">
        <title>Comparative genomics of relapsing fever spirochetes.</title>
        <authorList>
            <person name="Schwan T.G."/>
            <person name="Raffel S.J."/>
            <person name="Porcella S.F."/>
        </authorList>
    </citation>
    <scope>NUCLEOTIDE SEQUENCE [LARGE SCALE GENOMIC DNA]</scope>
    <source>
        <strain evidence="1 2">CR2A</strain>
    </source>
</reference>
<evidence type="ECO:0000313" key="1">
    <source>
        <dbReference type="EMBL" id="ETZ18713.1"/>
    </source>
</evidence>
<name>W6TJ68_9SPIR</name>
<comment type="caution">
    <text evidence="1">The sequence shown here is derived from an EMBL/GenBank/DDBJ whole genome shotgun (WGS) entry which is preliminary data.</text>
</comment>
<proteinExistence type="predicted"/>